<dbReference type="Proteomes" id="UP001163321">
    <property type="component" value="Chromosome 4"/>
</dbReference>
<evidence type="ECO:0000313" key="2">
    <source>
        <dbReference type="Proteomes" id="UP001163321"/>
    </source>
</evidence>
<sequence>MNGLPRWLGSIARIPFAHQSGAMDAKEKDAQAFTSSASSCIFGALPNRSCECMLCNKITKAVDAAFFGQPSDVGKFVAAY</sequence>
<dbReference type="EMBL" id="CM047583">
    <property type="protein sequence ID" value="KAI9913112.1"/>
    <property type="molecule type" value="Genomic_DNA"/>
</dbReference>
<evidence type="ECO:0000313" key="1">
    <source>
        <dbReference type="EMBL" id="KAI9913112.1"/>
    </source>
</evidence>
<gene>
    <name evidence="1" type="ORF">PsorP6_004910</name>
</gene>
<name>A0ACC0W3K1_9STRA</name>
<comment type="caution">
    <text evidence="1">The sequence shown here is derived from an EMBL/GenBank/DDBJ whole genome shotgun (WGS) entry which is preliminary data.</text>
</comment>
<protein>
    <submittedName>
        <fullName evidence="1">Uncharacterized protein</fullName>
    </submittedName>
</protein>
<organism evidence="1 2">
    <name type="scientific">Peronosclerospora sorghi</name>
    <dbReference type="NCBI Taxonomy" id="230839"/>
    <lineage>
        <taxon>Eukaryota</taxon>
        <taxon>Sar</taxon>
        <taxon>Stramenopiles</taxon>
        <taxon>Oomycota</taxon>
        <taxon>Peronosporomycetes</taxon>
        <taxon>Peronosporales</taxon>
        <taxon>Peronosporaceae</taxon>
        <taxon>Peronosclerospora</taxon>
    </lineage>
</organism>
<reference evidence="1 2" key="1">
    <citation type="journal article" date="2022" name="bioRxiv">
        <title>The genome of the oomycete Peronosclerospora sorghi, a cosmopolitan pathogen of maize and sorghum, is inflated with dispersed pseudogenes.</title>
        <authorList>
            <person name="Fletcher K."/>
            <person name="Martin F."/>
            <person name="Isakeit T."/>
            <person name="Cavanaugh K."/>
            <person name="Magill C."/>
            <person name="Michelmore R."/>
        </authorList>
    </citation>
    <scope>NUCLEOTIDE SEQUENCE [LARGE SCALE GENOMIC DNA]</scope>
    <source>
        <strain evidence="1">P6</strain>
    </source>
</reference>
<accession>A0ACC0W3K1</accession>
<proteinExistence type="predicted"/>
<keyword evidence="2" id="KW-1185">Reference proteome</keyword>